<evidence type="ECO:0000256" key="6">
    <source>
        <dbReference type="ARBA" id="ARBA00023001"/>
    </source>
</evidence>
<evidence type="ECO:0000256" key="16">
    <source>
        <dbReference type="SAM" id="MobiDB-lite"/>
    </source>
</evidence>
<dbReference type="InterPro" id="IPR049892">
    <property type="entry name" value="AA9"/>
</dbReference>
<dbReference type="Gene3D" id="2.70.50.70">
    <property type="match status" value="1"/>
</dbReference>
<keyword evidence="9 19" id="KW-0503">Monooxygenase</keyword>
<evidence type="ECO:0000256" key="3">
    <source>
        <dbReference type="ARBA" id="ARBA00022525"/>
    </source>
</evidence>
<evidence type="ECO:0000256" key="7">
    <source>
        <dbReference type="ARBA" id="ARBA00023002"/>
    </source>
</evidence>
<feature type="region of interest" description="Disordered" evidence="16">
    <location>
        <begin position="254"/>
        <end position="296"/>
    </location>
</feature>
<dbReference type="GO" id="GO:0004497">
    <property type="term" value="F:monooxygenase activity"/>
    <property type="evidence" value="ECO:0007669"/>
    <property type="project" value="UniProtKB-KW"/>
</dbReference>
<evidence type="ECO:0000256" key="4">
    <source>
        <dbReference type="ARBA" id="ARBA00022723"/>
    </source>
</evidence>
<evidence type="ECO:0000259" key="18">
    <source>
        <dbReference type="Pfam" id="PF03443"/>
    </source>
</evidence>
<sequence length="408" mass="43265">MHSHILFRLGLGAAFASLSTAHTLFTTLFINDVNQGDGTCVRMPKDGSTSTGPIAGLNSPEMACGRDGENAVAFTCPAPAGAKLTFEFRAWPDARQPGAIDASHLGSAAIYLKQVSNISTDAAAGPGWFKIYDEGYDASSKKWATEKLIADDGLLSVNLPSGLPTGYYLARTEIISLQNVTATAGVDPQPYVNCAQIFVQGQASASPLSIPEDKEVSIPGHVTASHPGLTFNIYHDDPLTTPYQVVGPAVFFPSSSTPTTRRRQLSRCQRKSSQASTQTQTQPQTQPTSQPNTQTQTLKQTDGLIPEDCVMKNANWCASPLPAYTDEASCWAASSDCWRQVDECYSSAPPSGYRGCSLWEKGMCEKIQAECGAGLWNGPPSELVDALANEVVDAPVPSGGKIPAAANA</sequence>
<evidence type="ECO:0000256" key="12">
    <source>
        <dbReference type="ARBA" id="ARBA00023326"/>
    </source>
</evidence>
<dbReference type="GO" id="GO:0030245">
    <property type="term" value="P:cellulose catabolic process"/>
    <property type="evidence" value="ECO:0007669"/>
    <property type="project" value="UniProtKB-KW"/>
</dbReference>
<keyword evidence="12" id="KW-0624">Polysaccharide degradation</keyword>
<evidence type="ECO:0000256" key="14">
    <source>
        <dbReference type="ARBA" id="ARBA00045077"/>
    </source>
</evidence>
<evidence type="ECO:0000256" key="2">
    <source>
        <dbReference type="ARBA" id="ARBA00004613"/>
    </source>
</evidence>
<dbReference type="CDD" id="cd21175">
    <property type="entry name" value="LPMO_AA9"/>
    <property type="match status" value="1"/>
</dbReference>
<evidence type="ECO:0000313" key="19">
    <source>
        <dbReference type="EMBL" id="KAK4115918.1"/>
    </source>
</evidence>
<accession>A0AAN6TK44</accession>
<dbReference type="GO" id="GO:0046872">
    <property type="term" value="F:metal ion binding"/>
    <property type="evidence" value="ECO:0007669"/>
    <property type="project" value="UniProtKB-KW"/>
</dbReference>
<comment type="caution">
    <text evidence="19">The sequence shown here is derived from an EMBL/GenBank/DDBJ whole genome shotgun (WGS) entry which is preliminary data.</text>
</comment>
<dbReference type="Pfam" id="PF03443">
    <property type="entry name" value="AA9"/>
    <property type="match status" value="1"/>
</dbReference>
<organism evidence="19 20">
    <name type="scientific">Canariomyces notabilis</name>
    <dbReference type="NCBI Taxonomy" id="2074819"/>
    <lineage>
        <taxon>Eukaryota</taxon>
        <taxon>Fungi</taxon>
        <taxon>Dikarya</taxon>
        <taxon>Ascomycota</taxon>
        <taxon>Pezizomycotina</taxon>
        <taxon>Sordariomycetes</taxon>
        <taxon>Sordariomycetidae</taxon>
        <taxon>Sordariales</taxon>
        <taxon>Chaetomiaceae</taxon>
        <taxon>Canariomyces</taxon>
    </lineage>
</organism>
<keyword evidence="8" id="KW-0186">Copper</keyword>
<keyword evidence="10" id="KW-1015">Disulfide bond</keyword>
<dbReference type="GeneID" id="89933678"/>
<protein>
    <recommendedName>
        <fullName evidence="15">lytic cellulose monooxygenase (C4-dehydrogenating)</fullName>
        <ecNumber evidence="15">1.14.99.56</ecNumber>
    </recommendedName>
</protein>
<evidence type="ECO:0000256" key="13">
    <source>
        <dbReference type="ARBA" id="ARBA00044502"/>
    </source>
</evidence>
<keyword evidence="4" id="KW-0479">Metal-binding</keyword>
<evidence type="ECO:0000256" key="10">
    <source>
        <dbReference type="ARBA" id="ARBA00023157"/>
    </source>
</evidence>
<evidence type="ECO:0000256" key="15">
    <source>
        <dbReference type="ARBA" id="ARBA00047174"/>
    </source>
</evidence>
<comment type="catalytic activity">
    <reaction evidence="14">
        <text>[(1-&gt;4)-beta-D-glucosyl]n+m + reduced acceptor + O2 = 4-dehydro-beta-D-glucosyl-[(1-&gt;4)-beta-D-glucosyl]n-1 + [(1-&gt;4)-beta-D-glucosyl]m + acceptor + H2O.</text>
        <dbReference type="EC" id="1.14.99.56"/>
    </reaction>
</comment>
<evidence type="ECO:0000313" key="20">
    <source>
        <dbReference type="Proteomes" id="UP001302812"/>
    </source>
</evidence>
<dbReference type="Proteomes" id="UP001302812">
    <property type="component" value="Unassembled WGS sequence"/>
</dbReference>
<comment type="cofactor">
    <cofactor evidence="1">
        <name>Cu(2+)</name>
        <dbReference type="ChEBI" id="CHEBI:29036"/>
    </cofactor>
</comment>
<feature type="signal peptide" evidence="17">
    <location>
        <begin position="1"/>
        <end position="21"/>
    </location>
</feature>
<gene>
    <name evidence="19" type="ORF">N656DRAFT_407187</name>
</gene>
<dbReference type="EC" id="1.14.99.56" evidence="15"/>
<evidence type="ECO:0000256" key="5">
    <source>
        <dbReference type="ARBA" id="ARBA00022729"/>
    </source>
</evidence>
<keyword evidence="7" id="KW-0560">Oxidoreductase</keyword>
<feature type="domain" description="Auxiliary Activity family 9 catalytic" evidence="18">
    <location>
        <begin position="22"/>
        <end position="237"/>
    </location>
</feature>
<keyword evidence="6" id="KW-0136">Cellulose degradation</keyword>
<name>A0AAN6TK44_9PEZI</name>
<keyword evidence="5 17" id="KW-0732">Signal</keyword>
<reference evidence="19" key="1">
    <citation type="journal article" date="2023" name="Mol. Phylogenet. Evol.">
        <title>Genome-scale phylogeny and comparative genomics of the fungal order Sordariales.</title>
        <authorList>
            <person name="Hensen N."/>
            <person name="Bonometti L."/>
            <person name="Westerberg I."/>
            <person name="Brannstrom I.O."/>
            <person name="Guillou S."/>
            <person name="Cros-Aarteil S."/>
            <person name="Calhoun S."/>
            <person name="Haridas S."/>
            <person name="Kuo A."/>
            <person name="Mondo S."/>
            <person name="Pangilinan J."/>
            <person name="Riley R."/>
            <person name="LaButti K."/>
            <person name="Andreopoulos B."/>
            <person name="Lipzen A."/>
            <person name="Chen C."/>
            <person name="Yan M."/>
            <person name="Daum C."/>
            <person name="Ng V."/>
            <person name="Clum A."/>
            <person name="Steindorff A."/>
            <person name="Ohm R.A."/>
            <person name="Martin F."/>
            <person name="Silar P."/>
            <person name="Natvig D.O."/>
            <person name="Lalanne C."/>
            <person name="Gautier V."/>
            <person name="Ament-Velasquez S.L."/>
            <person name="Kruys A."/>
            <person name="Hutchinson M.I."/>
            <person name="Powell A.J."/>
            <person name="Barry K."/>
            <person name="Miller A.N."/>
            <person name="Grigoriev I.V."/>
            <person name="Debuchy R."/>
            <person name="Gladieux P."/>
            <person name="Hiltunen Thoren M."/>
            <person name="Johannesson H."/>
        </authorList>
    </citation>
    <scope>NUCLEOTIDE SEQUENCE</scope>
    <source>
        <strain evidence="19">CBS 508.74</strain>
    </source>
</reference>
<dbReference type="PANTHER" id="PTHR33353">
    <property type="entry name" value="PUTATIVE (AFU_ORTHOLOGUE AFUA_1G12560)-RELATED"/>
    <property type="match status" value="1"/>
</dbReference>
<evidence type="ECO:0000256" key="11">
    <source>
        <dbReference type="ARBA" id="ARBA00023277"/>
    </source>
</evidence>
<comment type="similarity">
    <text evidence="13">Belongs to the polysaccharide monooxygenase AA9 family.</text>
</comment>
<keyword evidence="20" id="KW-1185">Reference proteome</keyword>
<dbReference type="PANTHER" id="PTHR33353:SF32">
    <property type="entry name" value="ENDO-BETA-1,4-GLUCANASE D"/>
    <property type="match status" value="1"/>
</dbReference>
<reference evidence="19" key="2">
    <citation type="submission" date="2023-05" db="EMBL/GenBank/DDBJ databases">
        <authorList>
            <consortium name="Lawrence Berkeley National Laboratory"/>
            <person name="Steindorff A."/>
            <person name="Hensen N."/>
            <person name="Bonometti L."/>
            <person name="Westerberg I."/>
            <person name="Brannstrom I.O."/>
            <person name="Guillou S."/>
            <person name="Cros-Aarteil S."/>
            <person name="Calhoun S."/>
            <person name="Haridas S."/>
            <person name="Kuo A."/>
            <person name="Mondo S."/>
            <person name="Pangilinan J."/>
            <person name="Riley R."/>
            <person name="Labutti K."/>
            <person name="Andreopoulos B."/>
            <person name="Lipzen A."/>
            <person name="Chen C."/>
            <person name="Yanf M."/>
            <person name="Daum C."/>
            <person name="Ng V."/>
            <person name="Clum A."/>
            <person name="Ohm R."/>
            <person name="Martin F."/>
            <person name="Silar P."/>
            <person name="Natvig D."/>
            <person name="Lalanne C."/>
            <person name="Gautier V."/>
            <person name="Ament-Velasquez S.L."/>
            <person name="Kruys A."/>
            <person name="Hutchinson M.I."/>
            <person name="Powell A.J."/>
            <person name="Barry K."/>
            <person name="Miller A.N."/>
            <person name="Grigoriev I.V."/>
            <person name="Debuchy R."/>
            <person name="Gladieux P."/>
            <person name="Thoren M.H."/>
            <person name="Johannesson H."/>
        </authorList>
    </citation>
    <scope>NUCLEOTIDE SEQUENCE</scope>
    <source>
        <strain evidence="19">CBS 508.74</strain>
    </source>
</reference>
<feature type="compositionally biased region" description="Basic residues" evidence="16">
    <location>
        <begin position="260"/>
        <end position="270"/>
    </location>
</feature>
<dbReference type="InterPro" id="IPR005103">
    <property type="entry name" value="AA9_LPMO"/>
</dbReference>
<keyword evidence="11" id="KW-0119">Carbohydrate metabolism</keyword>
<proteinExistence type="inferred from homology"/>
<feature type="chain" id="PRO_5043014718" description="lytic cellulose monooxygenase (C4-dehydrogenating)" evidence="17">
    <location>
        <begin position="22"/>
        <end position="408"/>
    </location>
</feature>
<evidence type="ECO:0000256" key="9">
    <source>
        <dbReference type="ARBA" id="ARBA00023033"/>
    </source>
</evidence>
<evidence type="ECO:0000256" key="17">
    <source>
        <dbReference type="SAM" id="SignalP"/>
    </source>
</evidence>
<dbReference type="EMBL" id="MU853334">
    <property type="protein sequence ID" value="KAK4115918.1"/>
    <property type="molecule type" value="Genomic_DNA"/>
</dbReference>
<keyword evidence="3" id="KW-0964">Secreted</keyword>
<evidence type="ECO:0000256" key="1">
    <source>
        <dbReference type="ARBA" id="ARBA00001973"/>
    </source>
</evidence>
<dbReference type="GO" id="GO:0005576">
    <property type="term" value="C:extracellular region"/>
    <property type="evidence" value="ECO:0007669"/>
    <property type="project" value="UniProtKB-SubCell"/>
</dbReference>
<evidence type="ECO:0000256" key="8">
    <source>
        <dbReference type="ARBA" id="ARBA00023008"/>
    </source>
</evidence>
<feature type="compositionally biased region" description="Low complexity" evidence="16">
    <location>
        <begin position="272"/>
        <end position="296"/>
    </location>
</feature>
<dbReference type="AlphaFoldDB" id="A0AAN6TK44"/>
<comment type="subcellular location">
    <subcellularLocation>
        <location evidence="2">Secreted</location>
    </subcellularLocation>
</comment>
<dbReference type="RefSeq" id="XP_064673488.1">
    <property type="nucleotide sequence ID" value="XM_064809554.1"/>
</dbReference>